<name>A0AAN1J691_9BURK</name>
<organism evidence="1 2">
    <name type="scientific">Paraburkholderia hospita</name>
    <dbReference type="NCBI Taxonomy" id="169430"/>
    <lineage>
        <taxon>Bacteria</taxon>
        <taxon>Pseudomonadati</taxon>
        <taxon>Pseudomonadota</taxon>
        <taxon>Betaproteobacteria</taxon>
        <taxon>Burkholderiales</taxon>
        <taxon>Burkholderiaceae</taxon>
        <taxon>Paraburkholderia</taxon>
    </lineage>
</organism>
<dbReference type="AlphaFoldDB" id="A0AAN1J691"/>
<gene>
    <name evidence="1" type="ORF">C2L64_06435</name>
</gene>
<sequence>MRADPPHPEKPTLRRRFFFAPTAISRCEKFFCVVKNRVARHNRRCCNMENYISHCETSRITR</sequence>
<dbReference type="KEGG" id="phs:C2L64_06435"/>
<protein>
    <submittedName>
        <fullName evidence="1">Uncharacterized protein</fullName>
    </submittedName>
</protein>
<evidence type="ECO:0000313" key="1">
    <source>
        <dbReference type="EMBL" id="AUT68011.1"/>
    </source>
</evidence>
<dbReference type="EMBL" id="CP026105">
    <property type="protein sequence ID" value="AUT68011.1"/>
    <property type="molecule type" value="Genomic_DNA"/>
</dbReference>
<accession>A0AAN1J691</accession>
<reference evidence="1 2" key="1">
    <citation type="submission" date="2018-01" db="EMBL/GenBank/DDBJ databases">
        <title>Species boundaries and ecological features among Paraburkholderia terrae DSMZ17804T, P. hospita DSMZ17164T and P. caribensis DSMZ13236T.</title>
        <authorList>
            <person name="Pratama A.A."/>
        </authorList>
    </citation>
    <scope>NUCLEOTIDE SEQUENCE [LARGE SCALE GENOMIC DNA]</scope>
    <source>
        <strain evidence="1 2">DSM 17164</strain>
    </source>
</reference>
<evidence type="ECO:0000313" key="2">
    <source>
        <dbReference type="Proteomes" id="UP000236649"/>
    </source>
</evidence>
<dbReference type="Proteomes" id="UP000236649">
    <property type="component" value="Chromosome 1"/>
</dbReference>
<proteinExistence type="predicted"/>